<sequence>MPDKLWKREFGFGVSHYSKQVAGYFFTRTYICVEICFRSQSRIVPKTFILFGKNKDVCKKDEDV</sequence>
<evidence type="ECO:0000313" key="2">
    <source>
        <dbReference type="Proteomes" id="UP000347681"/>
    </source>
</evidence>
<comment type="caution">
    <text evidence="1">The sequence shown here is derived from an EMBL/GenBank/DDBJ whole genome shotgun (WGS) entry which is preliminary data.</text>
</comment>
<proteinExistence type="predicted"/>
<accession>A0A5M5ZPX5</accession>
<dbReference type="EMBL" id="VVZB01000015">
    <property type="protein sequence ID" value="KAA5380048.1"/>
    <property type="molecule type" value="Genomic_DNA"/>
</dbReference>
<organism evidence="1 2">
    <name type="scientific">Phocaeicola dorei</name>
    <dbReference type="NCBI Taxonomy" id="357276"/>
    <lineage>
        <taxon>Bacteria</taxon>
        <taxon>Pseudomonadati</taxon>
        <taxon>Bacteroidota</taxon>
        <taxon>Bacteroidia</taxon>
        <taxon>Bacteroidales</taxon>
        <taxon>Bacteroidaceae</taxon>
        <taxon>Phocaeicola</taxon>
    </lineage>
</organism>
<gene>
    <name evidence="1" type="ORF">F2Y61_19020</name>
</gene>
<dbReference type="AlphaFoldDB" id="A0A5M5ZPX5"/>
<dbReference type="Proteomes" id="UP000347681">
    <property type="component" value="Unassembled WGS sequence"/>
</dbReference>
<name>A0A5M5ZPX5_9BACT</name>
<reference evidence="1 2" key="1">
    <citation type="journal article" date="2019" name="Nat. Med.">
        <title>A library of human gut bacterial isolates paired with longitudinal multiomics data enables mechanistic microbiome research.</title>
        <authorList>
            <person name="Poyet M."/>
            <person name="Groussin M."/>
            <person name="Gibbons S.M."/>
            <person name="Avila-Pacheco J."/>
            <person name="Jiang X."/>
            <person name="Kearney S.M."/>
            <person name="Perrotta A.R."/>
            <person name="Berdy B."/>
            <person name="Zhao S."/>
            <person name="Lieberman T.D."/>
            <person name="Swanson P.K."/>
            <person name="Smith M."/>
            <person name="Roesemann S."/>
            <person name="Alexander J.E."/>
            <person name="Rich S.A."/>
            <person name="Livny J."/>
            <person name="Vlamakis H."/>
            <person name="Clish C."/>
            <person name="Bullock K."/>
            <person name="Deik A."/>
            <person name="Scott J."/>
            <person name="Pierce K.A."/>
            <person name="Xavier R.J."/>
            <person name="Alm E.J."/>
        </authorList>
    </citation>
    <scope>NUCLEOTIDE SEQUENCE [LARGE SCALE GENOMIC DNA]</scope>
    <source>
        <strain evidence="1 2">BIOML-A5</strain>
    </source>
</reference>
<protein>
    <submittedName>
        <fullName evidence="1">Uncharacterized protein</fullName>
    </submittedName>
</protein>
<evidence type="ECO:0000313" key="1">
    <source>
        <dbReference type="EMBL" id="KAA5380048.1"/>
    </source>
</evidence>